<name>A0A7S2FUP7_9EUKA</name>
<reference evidence="1" key="1">
    <citation type="submission" date="2021-01" db="EMBL/GenBank/DDBJ databases">
        <authorList>
            <person name="Corre E."/>
            <person name="Pelletier E."/>
            <person name="Niang G."/>
            <person name="Scheremetjew M."/>
            <person name="Finn R."/>
            <person name="Kale V."/>
            <person name="Holt S."/>
            <person name="Cochrane G."/>
            <person name="Meng A."/>
            <person name="Brown T."/>
            <person name="Cohen L."/>
        </authorList>
    </citation>
    <scope>NUCLEOTIDE SEQUENCE</scope>
    <source>
        <strain evidence="1">UTEX LB 985</strain>
    </source>
</reference>
<dbReference type="EMBL" id="HBGU01011707">
    <property type="protein sequence ID" value="CAD9416007.1"/>
    <property type="molecule type" value="Transcribed_RNA"/>
</dbReference>
<proteinExistence type="predicted"/>
<dbReference type="AlphaFoldDB" id="A0A7S2FUP7"/>
<accession>A0A7S2FUP7</accession>
<organism evidence="1">
    <name type="scientific">Haptolina brevifila</name>
    <dbReference type="NCBI Taxonomy" id="156173"/>
    <lineage>
        <taxon>Eukaryota</taxon>
        <taxon>Haptista</taxon>
        <taxon>Haptophyta</taxon>
        <taxon>Prymnesiophyceae</taxon>
        <taxon>Prymnesiales</taxon>
        <taxon>Prymnesiaceae</taxon>
        <taxon>Haptolina</taxon>
    </lineage>
</organism>
<protein>
    <submittedName>
        <fullName evidence="1">Uncharacterized protein</fullName>
    </submittedName>
</protein>
<evidence type="ECO:0000313" key="1">
    <source>
        <dbReference type="EMBL" id="CAD9416007.1"/>
    </source>
</evidence>
<sequence>MACVGRDPSLQPQVDPSAGWLGLSMPAGRVLLWDDQIALARREDASTMLLTPSVAYETCANVAEWEQVVRAGGEGISMPPDWSLERCRAVGDIPCPAMALITIFGAARSWGNLPLVSRSWSQPIAGGPYVPGPTRGQPADFCLKRPRFVNETTDGSAGRNVLELGLAC</sequence>
<gene>
    <name evidence="1" type="ORF">CBRE1094_LOCUS6434</name>
</gene>